<dbReference type="GeneID" id="83685061"/>
<dbReference type="RefSeq" id="WP_280649493.1">
    <property type="nucleotide sequence ID" value="NZ_JANQDL010000001.1"/>
</dbReference>
<organism evidence="1 2">
    <name type="scientific">Umezakia ovalisporum FSS-62</name>
    <dbReference type="NCBI Taxonomy" id="2971776"/>
    <lineage>
        <taxon>Bacteria</taxon>
        <taxon>Bacillati</taxon>
        <taxon>Cyanobacteriota</taxon>
        <taxon>Cyanophyceae</taxon>
        <taxon>Nostocales</taxon>
        <taxon>Nodulariaceae</taxon>
        <taxon>Umezakia</taxon>
    </lineage>
</organism>
<evidence type="ECO:0000313" key="1">
    <source>
        <dbReference type="EMBL" id="MDH6062240.1"/>
    </source>
</evidence>
<dbReference type="Proteomes" id="UP001159370">
    <property type="component" value="Unassembled WGS sequence"/>
</dbReference>
<name>A0AA43GVY2_9CYAN</name>
<comment type="caution">
    <text evidence="1">The sequence shown here is derived from an EMBL/GenBank/DDBJ whole genome shotgun (WGS) entry which is preliminary data.</text>
</comment>
<accession>A0AA43GVY2</accession>
<evidence type="ECO:0000313" key="2">
    <source>
        <dbReference type="Proteomes" id="UP001159370"/>
    </source>
</evidence>
<proteinExistence type="predicted"/>
<gene>
    <name evidence="1" type="ORF">NWP23_00160</name>
</gene>
<dbReference type="EMBL" id="JANQDL010000001">
    <property type="protein sequence ID" value="MDH6062240.1"/>
    <property type="molecule type" value="Genomic_DNA"/>
</dbReference>
<reference evidence="1 2" key="1">
    <citation type="journal article" date="2023" name="J. Phycol.">
        <title>Chrysosporum ovalisporum is synonymous with the true-branching cyanobacterium Umezakia natans (Nostocales/Aphanizomenonaceae).</title>
        <authorList>
            <person name="McGregor G.B."/>
            <person name="Sendall B.C."/>
            <person name="Niiyama Y."/>
            <person name="Tuji A."/>
            <person name="Willis A."/>
        </authorList>
    </citation>
    <scope>NUCLEOTIDE SEQUENCE [LARGE SCALE GENOMIC DNA]</scope>
    <source>
        <strain evidence="1 2">FSS-62</strain>
    </source>
</reference>
<dbReference type="AlphaFoldDB" id="A0AA43GVY2"/>
<sequence length="74" mass="8359">MWRVSVICSGDAWKQQGASFKIRSDKYQGECIASKKMPDGTRIMEYKIEDVSDAEAFQEECANLPGFTAEFESL</sequence>
<protein>
    <submittedName>
        <fullName evidence="1">Uncharacterized protein</fullName>
    </submittedName>
</protein>